<dbReference type="GO" id="GO:0005739">
    <property type="term" value="C:mitochondrion"/>
    <property type="evidence" value="ECO:0007669"/>
    <property type="project" value="TreeGrafter"/>
</dbReference>
<dbReference type="PANTHER" id="PTHR45717:SF10">
    <property type="entry name" value="OS10G0501000 PROTEIN"/>
    <property type="match status" value="1"/>
</dbReference>
<comment type="similarity">
    <text evidence="1">Belongs to the PPR family. P subfamily.</text>
</comment>
<dbReference type="Gene3D" id="1.25.40.10">
    <property type="entry name" value="Tetratricopeptide repeat domain"/>
    <property type="match status" value="1"/>
</dbReference>
<evidence type="ECO:0000256" key="1">
    <source>
        <dbReference type="ARBA" id="ARBA00007626"/>
    </source>
</evidence>
<dbReference type="EMBL" id="JBAMMX010000022">
    <property type="protein sequence ID" value="KAK6919055.1"/>
    <property type="molecule type" value="Genomic_DNA"/>
</dbReference>
<gene>
    <name evidence="4" type="ORF">RJ641_017477</name>
</gene>
<comment type="caution">
    <text evidence="4">The sequence shown here is derived from an EMBL/GenBank/DDBJ whole genome shotgun (WGS) entry which is preliminary data.</text>
</comment>
<dbReference type="GO" id="GO:0003729">
    <property type="term" value="F:mRNA binding"/>
    <property type="evidence" value="ECO:0007669"/>
    <property type="project" value="UniProtKB-ARBA"/>
</dbReference>
<name>A0AAN8UP48_9MAGN</name>
<dbReference type="InterPro" id="IPR011990">
    <property type="entry name" value="TPR-like_helical_dom_sf"/>
</dbReference>
<feature type="repeat" description="PPR" evidence="3">
    <location>
        <begin position="25"/>
        <end position="59"/>
    </location>
</feature>
<dbReference type="Proteomes" id="UP001370490">
    <property type="component" value="Unassembled WGS sequence"/>
</dbReference>
<dbReference type="Pfam" id="PF01535">
    <property type="entry name" value="PPR"/>
    <property type="match status" value="2"/>
</dbReference>
<dbReference type="PANTHER" id="PTHR45717">
    <property type="entry name" value="OS12G0527900 PROTEIN"/>
    <property type="match status" value="1"/>
</dbReference>
<evidence type="ECO:0000313" key="4">
    <source>
        <dbReference type="EMBL" id="KAK6919055.1"/>
    </source>
</evidence>
<sequence>MKLDDIEGAEKLFEEWESVNTSSYDLRVPNLMVTGYCKKGLLLKAEAFIDALIQSGKEPNSSTWGRLTNGYIRLSQMDKAVDTLKKAILEDHYSGWKPRKLALSSFYYQLLHGYKPSKALLLRKTPPL</sequence>
<evidence type="ECO:0000256" key="2">
    <source>
        <dbReference type="ARBA" id="ARBA00022737"/>
    </source>
</evidence>
<dbReference type="InterPro" id="IPR002885">
    <property type="entry name" value="PPR_rpt"/>
</dbReference>
<reference evidence="4 5" key="1">
    <citation type="submission" date="2023-12" db="EMBL/GenBank/DDBJ databases">
        <title>A high-quality genome assembly for Dillenia turbinata (Dilleniales).</title>
        <authorList>
            <person name="Chanderbali A."/>
        </authorList>
    </citation>
    <scope>NUCLEOTIDE SEQUENCE [LARGE SCALE GENOMIC DNA]</scope>
    <source>
        <strain evidence="4">LSX21</strain>
        <tissue evidence="4">Leaf</tissue>
    </source>
</reference>
<evidence type="ECO:0000313" key="5">
    <source>
        <dbReference type="Proteomes" id="UP001370490"/>
    </source>
</evidence>
<keyword evidence="2" id="KW-0677">Repeat</keyword>
<dbReference type="PROSITE" id="PS51375">
    <property type="entry name" value="PPR"/>
    <property type="match status" value="1"/>
</dbReference>
<protein>
    <submittedName>
        <fullName evidence="4">Pentatricopeptide repeat</fullName>
    </submittedName>
</protein>
<evidence type="ECO:0000256" key="3">
    <source>
        <dbReference type="PROSITE-ProRule" id="PRU00708"/>
    </source>
</evidence>
<keyword evidence="5" id="KW-1185">Reference proteome</keyword>
<organism evidence="4 5">
    <name type="scientific">Dillenia turbinata</name>
    <dbReference type="NCBI Taxonomy" id="194707"/>
    <lineage>
        <taxon>Eukaryota</taxon>
        <taxon>Viridiplantae</taxon>
        <taxon>Streptophyta</taxon>
        <taxon>Embryophyta</taxon>
        <taxon>Tracheophyta</taxon>
        <taxon>Spermatophyta</taxon>
        <taxon>Magnoliopsida</taxon>
        <taxon>eudicotyledons</taxon>
        <taxon>Gunneridae</taxon>
        <taxon>Pentapetalae</taxon>
        <taxon>Dilleniales</taxon>
        <taxon>Dilleniaceae</taxon>
        <taxon>Dillenia</taxon>
    </lineage>
</organism>
<accession>A0AAN8UP48</accession>
<dbReference type="AlphaFoldDB" id="A0AAN8UP48"/>
<proteinExistence type="inferred from homology"/>